<evidence type="ECO:0000313" key="2">
    <source>
        <dbReference type="EMBL" id="ODQ46319.1"/>
    </source>
</evidence>
<dbReference type="EMBL" id="KV454003">
    <property type="protein sequence ID" value="ODQ46319.1"/>
    <property type="molecule type" value="Genomic_DNA"/>
</dbReference>
<dbReference type="RefSeq" id="XP_019017432.1">
    <property type="nucleotide sequence ID" value="XM_019161126.1"/>
</dbReference>
<sequence length="612" mass="69035">MQLLLRGLIPKPASPRLKLRQFRRCNSSVARTVTTISLPQLLDDARDCFGENPIVLRKIDSIRNIAPSRTIKDYTIFEPKTISLGIVQSTDLKPGLFVDSLVVDPLSNDNKYDELIKQFRKSHPTSNIKIIYGANSEAIKGGVFTCKSPILNHELRLIQDAKPGDGLGKTLNRDLFNDLSFIEVNDKSFSQHAKIEGADSLNFNTTPQDNQITQSDCHIWVYVTSPNESIEKINDSPYFTIINESQDLSVGGRLMENHDPNTFGIDLDKLNKANILVSKSIKNVSRYLTLYQQSNINELLFTLNRETSGYKPLVLLLRSLLRDLHMQESDDVKIARQLKEEITVWAQNSHFELQSKVTPFLEHILLKELTKISQLIINSGDLTLVISNLLNGTRAPLKTGFFGKEIACYGSLEEATAKSHYLEGRIDALFPENEVQKPEECVDDFMVQLKGDVANKKLPELQSRINKFLTQEIIAAPFTIFTLCNVGYLYDLITLNTAFAVTALSIALTANTSQKKIISIISEFKDWYLEKLRLYIDNTTVFLGKRLNDNIASYETTQAKKKQIIKELQSAILEIENADKMLKNRSAVVVEKTGVKKTSESCNYFTSPLCIT</sequence>
<evidence type="ECO:0000259" key="1">
    <source>
        <dbReference type="Pfam" id="PF23868"/>
    </source>
</evidence>
<dbReference type="AlphaFoldDB" id="A0A1E3NJK9"/>
<proteinExistence type="predicted"/>
<dbReference type="Proteomes" id="UP000094455">
    <property type="component" value="Unassembled WGS sequence"/>
</dbReference>
<dbReference type="OrthoDB" id="4083320at2759"/>
<dbReference type="Pfam" id="PF23868">
    <property type="entry name" value="Mmc1_C"/>
    <property type="match status" value="1"/>
</dbReference>
<dbReference type="PANTHER" id="PTHR38644">
    <property type="entry name" value="EXPRESSED PROTEIN"/>
    <property type="match status" value="1"/>
</dbReference>
<organism evidence="2 3">
    <name type="scientific">Pichia membranifaciens NRRL Y-2026</name>
    <dbReference type="NCBI Taxonomy" id="763406"/>
    <lineage>
        <taxon>Eukaryota</taxon>
        <taxon>Fungi</taxon>
        <taxon>Dikarya</taxon>
        <taxon>Ascomycota</taxon>
        <taxon>Saccharomycotina</taxon>
        <taxon>Pichiomycetes</taxon>
        <taxon>Pichiales</taxon>
        <taxon>Pichiaceae</taxon>
        <taxon>Pichia</taxon>
    </lineage>
</organism>
<dbReference type="InterPro" id="IPR056196">
    <property type="entry name" value="Mmc1_C"/>
</dbReference>
<protein>
    <recommendedName>
        <fullName evidence="1">Mmc1 C-terminal domain-containing protein</fullName>
    </recommendedName>
</protein>
<accession>A0A1E3NJK9</accession>
<evidence type="ECO:0000313" key="3">
    <source>
        <dbReference type="Proteomes" id="UP000094455"/>
    </source>
</evidence>
<reference evidence="2 3" key="1">
    <citation type="journal article" date="2016" name="Proc. Natl. Acad. Sci. U.S.A.">
        <title>Comparative genomics of biotechnologically important yeasts.</title>
        <authorList>
            <person name="Riley R."/>
            <person name="Haridas S."/>
            <person name="Wolfe K.H."/>
            <person name="Lopes M.R."/>
            <person name="Hittinger C.T."/>
            <person name="Goeker M."/>
            <person name="Salamov A.A."/>
            <person name="Wisecaver J.H."/>
            <person name="Long T.M."/>
            <person name="Calvey C.H."/>
            <person name="Aerts A.L."/>
            <person name="Barry K.W."/>
            <person name="Choi C."/>
            <person name="Clum A."/>
            <person name="Coughlan A.Y."/>
            <person name="Deshpande S."/>
            <person name="Douglass A.P."/>
            <person name="Hanson S.J."/>
            <person name="Klenk H.-P."/>
            <person name="LaButti K.M."/>
            <person name="Lapidus A."/>
            <person name="Lindquist E.A."/>
            <person name="Lipzen A.M."/>
            <person name="Meier-Kolthoff J.P."/>
            <person name="Ohm R.A."/>
            <person name="Otillar R.P."/>
            <person name="Pangilinan J.L."/>
            <person name="Peng Y."/>
            <person name="Rokas A."/>
            <person name="Rosa C.A."/>
            <person name="Scheuner C."/>
            <person name="Sibirny A.A."/>
            <person name="Slot J.C."/>
            <person name="Stielow J.B."/>
            <person name="Sun H."/>
            <person name="Kurtzman C.P."/>
            <person name="Blackwell M."/>
            <person name="Grigoriev I.V."/>
            <person name="Jeffries T.W."/>
        </authorList>
    </citation>
    <scope>NUCLEOTIDE SEQUENCE [LARGE SCALE GENOMIC DNA]</scope>
    <source>
        <strain evidence="2 3">NRRL Y-2026</strain>
    </source>
</reference>
<feature type="domain" description="Mmc1 C-terminal" evidence="1">
    <location>
        <begin position="407"/>
        <end position="533"/>
    </location>
</feature>
<dbReference type="PANTHER" id="PTHR38644:SF1">
    <property type="entry name" value="EXPRESSED PROTEIN"/>
    <property type="match status" value="1"/>
</dbReference>
<dbReference type="STRING" id="763406.A0A1E3NJK9"/>
<name>A0A1E3NJK9_9ASCO</name>
<gene>
    <name evidence="2" type="ORF">PICMEDRAFT_16220</name>
</gene>
<dbReference type="GeneID" id="30177813"/>
<keyword evidence="3" id="KW-1185">Reference proteome</keyword>